<dbReference type="EMBL" id="PJCH01000006">
    <property type="protein sequence ID" value="PQA87673.1"/>
    <property type="molecule type" value="Genomic_DNA"/>
</dbReference>
<dbReference type="Pfam" id="PF13412">
    <property type="entry name" value="HTH_24"/>
    <property type="match status" value="1"/>
</dbReference>
<dbReference type="InterPro" id="IPR036390">
    <property type="entry name" value="WH_DNA-bd_sf"/>
</dbReference>
<evidence type="ECO:0000259" key="4">
    <source>
        <dbReference type="PROSITE" id="PS50956"/>
    </source>
</evidence>
<evidence type="ECO:0000256" key="3">
    <source>
        <dbReference type="ARBA" id="ARBA00023163"/>
    </source>
</evidence>
<evidence type="ECO:0000256" key="1">
    <source>
        <dbReference type="ARBA" id="ARBA00023015"/>
    </source>
</evidence>
<comment type="caution">
    <text evidence="5">The sequence shown here is derived from an EMBL/GenBank/DDBJ whole genome shotgun (WGS) entry which is preliminary data.</text>
</comment>
<protein>
    <submittedName>
        <fullName evidence="5">ArsR family transcriptional regulator</fullName>
    </submittedName>
</protein>
<dbReference type="SUPFAM" id="SSF54909">
    <property type="entry name" value="Dimeric alpha+beta barrel"/>
    <property type="match status" value="1"/>
</dbReference>
<proteinExistence type="predicted"/>
<dbReference type="OrthoDB" id="9813313at2"/>
<keyword evidence="6" id="KW-1185">Reference proteome</keyword>
<dbReference type="CDD" id="cd00090">
    <property type="entry name" value="HTH_ARSR"/>
    <property type="match status" value="1"/>
</dbReference>
<reference evidence="5 6" key="1">
    <citation type="submission" date="2017-12" db="EMBL/GenBank/DDBJ databases">
        <authorList>
            <person name="Hurst M.R.H."/>
        </authorList>
    </citation>
    <scope>NUCLEOTIDE SEQUENCE [LARGE SCALE GENOMIC DNA]</scope>
    <source>
        <strain evidence="5 6">SY-3-19</strain>
    </source>
</reference>
<gene>
    <name evidence="5" type="ORF">CW354_11400</name>
</gene>
<dbReference type="RefSeq" id="WP_104830211.1">
    <property type="nucleotide sequence ID" value="NZ_PJCH01000006.1"/>
</dbReference>
<dbReference type="InterPro" id="IPR019888">
    <property type="entry name" value="Tscrpt_reg_AsnC-like"/>
</dbReference>
<dbReference type="AlphaFoldDB" id="A0A2S7K593"/>
<dbReference type="PANTHER" id="PTHR30154:SF34">
    <property type="entry name" value="TRANSCRIPTIONAL REGULATOR AZLB"/>
    <property type="match status" value="1"/>
</dbReference>
<evidence type="ECO:0000256" key="2">
    <source>
        <dbReference type="ARBA" id="ARBA00023125"/>
    </source>
</evidence>
<dbReference type="Proteomes" id="UP000239504">
    <property type="component" value="Unassembled WGS sequence"/>
</dbReference>
<dbReference type="InterPro" id="IPR011008">
    <property type="entry name" value="Dimeric_a/b-barrel"/>
</dbReference>
<sequence>MTLNKSDRKILELLQIDGRMTNVSLAEEIGVAPSPCLRKVKQLEETGVIERYTAMLDASKIGIGAVAFVEVKVPRVTGKDFTPQFRKAVLANPWIVECFITAGQFDFLLRVVAKDMHHYSEIAQEYILRLPGVQDMRTTFVMETIKKSAPLPIL</sequence>
<dbReference type="PRINTS" id="PR00033">
    <property type="entry name" value="HTHASNC"/>
</dbReference>
<organism evidence="5 6">
    <name type="scientific">Hyphococcus luteus</name>
    <dbReference type="NCBI Taxonomy" id="2058213"/>
    <lineage>
        <taxon>Bacteria</taxon>
        <taxon>Pseudomonadati</taxon>
        <taxon>Pseudomonadota</taxon>
        <taxon>Alphaproteobacteria</taxon>
        <taxon>Parvularculales</taxon>
        <taxon>Parvularculaceae</taxon>
        <taxon>Hyphococcus</taxon>
    </lineage>
</organism>
<dbReference type="Gene3D" id="3.30.70.920">
    <property type="match status" value="1"/>
</dbReference>
<dbReference type="GO" id="GO:0043565">
    <property type="term" value="F:sequence-specific DNA binding"/>
    <property type="evidence" value="ECO:0007669"/>
    <property type="project" value="InterPro"/>
</dbReference>
<evidence type="ECO:0000313" key="6">
    <source>
        <dbReference type="Proteomes" id="UP000239504"/>
    </source>
</evidence>
<dbReference type="SMART" id="SM00344">
    <property type="entry name" value="HTH_ASNC"/>
    <property type="match status" value="1"/>
</dbReference>
<dbReference type="InterPro" id="IPR019887">
    <property type="entry name" value="Tscrpt_reg_AsnC/Lrp_C"/>
</dbReference>
<evidence type="ECO:0000313" key="5">
    <source>
        <dbReference type="EMBL" id="PQA87673.1"/>
    </source>
</evidence>
<feature type="domain" description="HTH asnC-type" evidence="4">
    <location>
        <begin position="3"/>
        <end position="64"/>
    </location>
</feature>
<dbReference type="InterPro" id="IPR000485">
    <property type="entry name" value="AsnC-type_HTH_dom"/>
</dbReference>
<keyword evidence="1" id="KW-0805">Transcription regulation</keyword>
<dbReference type="GO" id="GO:0043200">
    <property type="term" value="P:response to amino acid"/>
    <property type="evidence" value="ECO:0007669"/>
    <property type="project" value="TreeGrafter"/>
</dbReference>
<dbReference type="GO" id="GO:0006355">
    <property type="term" value="P:regulation of DNA-templated transcription"/>
    <property type="evidence" value="ECO:0007669"/>
    <property type="project" value="UniProtKB-ARBA"/>
</dbReference>
<accession>A0A2S7K593</accession>
<dbReference type="InterPro" id="IPR011991">
    <property type="entry name" value="ArsR-like_HTH"/>
</dbReference>
<keyword evidence="2" id="KW-0238">DNA-binding</keyword>
<dbReference type="GO" id="GO:0005829">
    <property type="term" value="C:cytosol"/>
    <property type="evidence" value="ECO:0007669"/>
    <property type="project" value="TreeGrafter"/>
</dbReference>
<dbReference type="PANTHER" id="PTHR30154">
    <property type="entry name" value="LEUCINE-RESPONSIVE REGULATORY PROTEIN"/>
    <property type="match status" value="1"/>
</dbReference>
<dbReference type="Pfam" id="PF01037">
    <property type="entry name" value="AsnC_trans_reg"/>
    <property type="match status" value="1"/>
</dbReference>
<keyword evidence="3" id="KW-0804">Transcription</keyword>
<dbReference type="Gene3D" id="1.10.10.10">
    <property type="entry name" value="Winged helix-like DNA-binding domain superfamily/Winged helix DNA-binding domain"/>
    <property type="match status" value="1"/>
</dbReference>
<dbReference type="InterPro" id="IPR036388">
    <property type="entry name" value="WH-like_DNA-bd_sf"/>
</dbReference>
<dbReference type="PROSITE" id="PS50956">
    <property type="entry name" value="HTH_ASNC_2"/>
    <property type="match status" value="1"/>
</dbReference>
<dbReference type="SUPFAM" id="SSF46785">
    <property type="entry name" value="Winged helix' DNA-binding domain"/>
    <property type="match status" value="1"/>
</dbReference>
<name>A0A2S7K593_9PROT</name>